<feature type="transmembrane region" description="Helical" evidence="5">
    <location>
        <begin position="246"/>
        <end position="266"/>
    </location>
</feature>
<organism evidence="6 7">
    <name type="scientific">Limosilactobacillus agrestis</name>
    <dbReference type="NCBI Taxonomy" id="2759748"/>
    <lineage>
        <taxon>Bacteria</taxon>
        <taxon>Bacillati</taxon>
        <taxon>Bacillota</taxon>
        <taxon>Bacilli</taxon>
        <taxon>Lactobacillales</taxon>
        <taxon>Lactobacillaceae</taxon>
        <taxon>Limosilactobacillus</taxon>
    </lineage>
</organism>
<feature type="transmembrane region" description="Helical" evidence="5">
    <location>
        <begin position="219"/>
        <end position="240"/>
    </location>
</feature>
<feature type="transmembrane region" description="Helical" evidence="5">
    <location>
        <begin position="110"/>
        <end position="133"/>
    </location>
</feature>
<feature type="transmembrane region" description="Helical" evidence="5">
    <location>
        <begin position="356"/>
        <end position="374"/>
    </location>
</feature>
<dbReference type="Proteomes" id="UP001199710">
    <property type="component" value="Unassembled WGS sequence"/>
</dbReference>
<feature type="transmembrane region" description="Helical" evidence="5">
    <location>
        <begin position="164"/>
        <end position="186"/>
    </location>
</feature>
<evidence type="ECO:0000256" key="2">
    <source>
        <dbReference type="ARBA" id="ARBA00022692"/>
    </source>
</evidence>
<evidence type="ECO:0000313" key="7">
    <source>
        <dbReference type="Proteomes" id="UP001199710"/>
    </source>
</evidence>
<feature type="transmembrane region" description="Helical" evidence="5">
    <location>
        <begin position="40"/>
        <end position="62"/>
    </location>
</feature>
<name>A0ABS8R5A0_9LACO</name>
<evidence type="ECO:0000256" key="4">
    <source>
        <dbReference type="ARBA" id="ARBA00023136"/>
    </source>
</evidence>
<gene>
    <name evidence="6" type="ORF">LTY36_01035</name>
</gene>
<dbReference type="PANTHER" id="PTHR43424:SF1">
    <property type="entry name" value="LOCUS PUTATIVE PROTEIN 1-RELATED"/>
    <property type="match status" value="1"/>
</dbReference>
<protein>
    <submittedName>
        <fullName evidence="6">Flippase</fullName>
    </submittedName>
</protein>
<dbReference type="EMBL" id="JAJPDE010000014">
    <property type="protein sequence ID" value="MCD7129808.1"/>
    <property type="molecule type" value="Genomic_DNA"/>
</dbReference>
<feature type="transmembrane region" description="Helical" evidence="5">
    <location>
        <begin position="83"/>
        <end position="104"/>
    </location>
</feature>
<keyword evidence="7" id="KW-1185">Reference proteome</keyword>
<feature type="transmembrane region" description="Helical" evidence="5">
    <location>
        <begin position="410"/>
        <end position="429"/>
    </location>
</feature>
<dbReference type="CDD" id="cd13128">
    <property type="entry name" value="MATE_Wzx_like"/>
    <property type="match status" value="1"/>
</dbReference>
<dbReference type="InterPro" id="IPR002797">
    <property type="entry name" value="Polysacc_synth"/>
</dbReference>
<feature type="transmembrane region" description="Helical" evidence="5">
    <location>
        <begin position="7"/>
        <end position="28"/>
    </location>
</feature>
<evidence type="ECO:0000256" key="1">
    <source>
        <dbReference type="ARBA" id="ARBA00004141"/>
    </source>
</evidence>
<dbReference type="PANTHER" id="PTHR43424">
    <property type="entry name" value="LOCUS PUTATIVE PROTEIN 1-RELATED"/>
    <property type="match status" value="1"/>
</dbReference>
<sequence length="478" mass="54288">MKLIKNYLYNASYQLLTLILPLITAPYVSRVLGPKGVGNYSFTYSIITWFTLITSIGIAYYGDREVAYVRDDKYELSKTFYELQILKICMTIISLIVFIIFIKLYHHYTFLLWLQVINILASTVDISWLYMGLENFKITVMRNTIVKIATVILIFTFVRNQNDTWLYILVIALANFLGNLTLWPTLRKILIKVNFKVLHPFVHLRESLLLFLPSIATKVYLNLNKTVLGVIVGATAAGFYQNSDNLVQIVISIVTATGTVVLPRAANEFSKGNHQKIKDLLYTSFDFISFLVFPMALGLAAISNRLAVLFYGNKFAPVGPVMMLESIIIIFVGWSNAIGIQYLLPMDRTSDYTKSLVISAIFSICISLPLIVTWGLHGAMLTTVLSEGIVTLYQLFIVRHEIKLTQLFYDVPKFFIASLVMFICVFTLGKHFTNVAMLFVNIFLGVIIYIIMIFIFKPRLLNNIKDILKGIKVNGVKS</sequence>
<feature type="transmembrane region" description="Helical" evidence="5">
    <location>
        <begin position="435"/>
        <end position="456"/>
    </location>
</feature>
<dbReference type="Pfam" id="PF01943">
    <property type="entry name" value="Polysacc_synt"/>
    <property type="match status" value="1"/>
</dbReference>
<evidence type="ECO:0000313" key="6">
    <source>
        <dbReference type="EMBL" id="MCD7129808.1"/>
    </source>
</evidence>
<accession>A0ABS8R5A0</accession>
<evidence type="ECO:0000256" key="5">
    <source>
        <dbReference type="SAM" id="Phobius"/>
    </source>
</evidence>
<comment type="subcellular location">
    <subcellularLocation>
        <location evidence="1">Membrane</location>
        <topology evidence="1">Multi-pass membrane protein</topology>
    </subcellularLocation>
</comment>
<dbReference type="InterPro" id="IPR052556">
    <property type="entry name" value="PolySynth_Transporter"/>
</dbReference>
<proteinExistence type="predicted"/>
<evidence type="ECO:0000256" key="3">
    <source>
        <dbReference type="ARBA" id="ARBA00022989"/>
    </source>
</evidence>
<comment type="caution">
    <text evidence="6">The sequence shown here is derived from an EMBL/GenBank/DDBJ whole genome shotgun (WGS) entry which is preliminary data.</text>
</comment>
<keyword evidence="3 5" id="KW-1133">Transmembrane helix</keyword>
<feature type="transmembrane region" description="Helical" evidence="5">
    <location>
        <begin position="323"/>
        <end position="344"/>
    </location>
</feature>
<reference evidence="6 7" key="1">
    <citation type="submission" date="2021-12" db="EMBL/GenBank/DDBJ databases">
        <title>A phylogenomic analysis of Limosilactobacillus reuteri reveals ancient and stable evolutionary relationships with rodents and birds and zoonotic transmission to humans.</title>
        <authorList>
            <person name="Li F."/>
            <person name="Li X."/>
            <person name="Cheng C."/>
            <person name="Tollenaar S."/>
            <person name="Zhang J.S."/>
            <person name="Simpson D."/>
            <person name="Tasseva G."/>
            <person name="Perez-Munoz M.E."/>
            <person name="Frese S."/>
            <person name="Gaenzle M.G."/>
            <person name="Walter J."/>
            <person name="Zheng J."/>
        </authorList>
    </citation>
    <scope>NUCLEOTIDE SEQUENCE [LARGE SCALE GENOMIC DNA]</scope>
    <source>
        <strain evidence="6 7">BG-MG3-B</strain>
    </source>
</reference>
<feature type="transmembrane region" description="Helical" evidence="5">
    <location>
        <begin position="140"/>
        <end position="158"/>
    </location>
</feature>
<feature type="transmembrane region" description="Helical" evidence="5">
    <location>
        <begin position="380"/>
        <end position="398"/>
    </location>
</feature>
<keyword evidence="4 5" id="KW-0472">Membrane</keyword>
<dbReference type="RefSeq" id="WP_231823042.1">
    <property type="nucleotide sequence ID" value="NZ_JAJPDE010000014.1"/>
</dbReference>
<feature type="transmembrane region" description="Helical" evidence="5">
    <location>
        <begin position="287"/>
        <end position="311"/>
    </location>
</feature>
<keyword evidence="2 5" id="KW-0812">Transmembrane</keyword>